<dbReference type="Proteomes" id="UP000783686">
    <property type="component" value="Unassembled WGS sequence"/>
</dbReference>
<gene>
    <name evidence="2" type="ORF">BOKJ2_LOCUS6348</name>
</gene>
<reference evidence="2" key="1">
    <citation type="submission" date="2020-09" db="EMBL/GenBank/DDBJ databases">
        <authorList>
            <person name="Kikuchi T."/>
        </authorList>
    </citation>
    <scope>NUCLEOTIDE SEQUENCE</scope>
    <source>
        <strain evidence="2">SH1</strain>
    </source>
</reference>
<dbReference type="OrthoDB" id="5865274at2759"/>
<name>A0A811KJL5_9BILA</name>
<dbReference type="EMBL" id="CAJFDH010000003">
    <property type="protein sequence ID" value="CAD5215948.1"/>
    <property type="molecule type" value="Genomic_DNA"/>
</dbReference>
<organism evidence="2 3">
    <name type="scientific">Bursaphelenchus okinawaensis</name>
    <dbReference type="NCBI Taxonomy" id="465554"/>
    <lineage>
        <taxon>Eukaryota</taxon>
        <taxon>Metazoa</taxon>
        <taxon>Ecdysozoa</taxon>
        <taxon>Nematoda</taxon>
        <taxon>Chromadorea</taxon>
        <taxon>Rhabditida</taxon>
        <taxon>Tylenchina</taxon>
        <taxon>Tylenchomorpha</taxon>
        <taxon>Aphelenchoidea</taxon>
        <taxon>Aphelenchoididae</taxon>
        <taxon>Bursaphelenchus</taxon>
    </lineage>
</organism>
<comment type="caution">
    <text evidence="2">The sequence shown here is derived from an EMBL/GenBank/DDBJ whole genome shotgun (WGS) entry which is preliminary data.</text>
</comment>
<accession>A0A811KJL5</accession>
<dbReference type="Proteomes" id="UP000614601">
    <property type="component" value="Unassembled WGS sequence"/>
</dbReference>
<dbReference type="AlphaFoldDB" id="A0A811KJL5"/>
<protein>
    <submittedName>
        <fullName evidence="2">Uncharacterized protein</fullName>
    </submittedName>
</protein>
<evidence type="ECO:0000256" key="1">
    <source>
        <dbReference type="SAM" id="SignalP"/>
    </source>
</evidence>
<feature type="chain" id="PRO_5035595093" evidence="1">
    <location>
        <begin position="30"/>
        <end position="98"/>
    </location>
</feature>
<keyword evidence="1" id="KW-0732">Signal</keyword>
<evidence type="ECO:0000313" key="2">
    <source>
        <dbReference type="EMBL" id="CAD5215948.1"/>
    </source>
</evidence>
<sequence>MLLWAARGSRSWITCLSLLFIVLFNVVVGEFERSSQPKRGNALLSRYGRAVLSRYGKRSAPSFEEKEMAFDENSEEWLLCRRAPNDRLQCLPTPVYSY</sequence>
<keyword evidence="3" id="KW-1185">Reference proteome</keyword>
<feature type="signal peptide" evidence="1">
    <location>
        <begin position="1"/>
        <end position="29"/>
    </location>
</feature>
<proteinExistence type="predicted"/>
<dbReference type="EMBL" id="CAJFCW020000003">
    <property type="protein sequence ID" value="CAG9105071.1"/>
    <property type="molecule type" value="Genomic_DNA"/>
</dbReference>
<evidence type="ECO:0000313" key="3">
    <source>
        <dbReference type="Proteomes" id="UP000614601"/>
    </source>
</evidence>